<gene>
    <name evidence="1" type="ORF">LHA35_01325</name>
</gene>
<dbReference type="Pfam" id="PF06258">
    <property type="entry name" value="Mito_fiss_Elm1"/>
    <property type="match status" value="1"/>
</dbReference>
<name>A0A9X1I8U0_9PROT</name>
<dbReference type="EMBL" id="JAJAQI010000002">
    <property type="protein sequence ID" value="MCB4820371.1"/>
    <property type="molecule type" value="Genomic_DNA"/>
</dbReference>
<dbReference type="InterPro" id="IPR009367">
    <property type="entry name" value="Elm1-like"/>
</dbReference>
<proteinExistence type="predicted"/>
<dbReference type="PANTHER" id="PTHR33986:SF15">
    <property type="entry name" value="MITOCHONDRIAL FISSION PROTEIN ELM1"/>
    <property type="match status" value="1"/>
</dbReference>
<protein>
    <submittedName>
        <fullName evidence="1">Mitochondrial fission ELM1 family protein</fullName>
    </submittedName>
</protein>
<accession>A0A9X1I8U0</accession>
<evidence type="ECO:0000313" key="1">
    <source>
        <dbReference type="EMBL" id="MCB4820371.1"/>
    </source>
</evidence>
<reference evidence="1" key="1">
    <citation type="submission" date="2021-10" db="EMBL/GenBank/DDBJ databases">
        <title>Roseicella aerolatum sp. nov., isolated from aerosols of e-waste dismantling site.</title>
        <authorList>
            <person name="Qin T."/>
        </authorList>
    </citation>
    <scope>NUCLEOTIDE SEQUENCE</scope>
    <source>
        <strain evidence="1">GB24</strain>
    </source>
</reference>
<dbReference type="RefSeq" id="WP_226603528.1">
    <property type="nucleotide sequence ID" value="NZ_JAJAQI010000002.1"/>
</dbReference>
<sequence length="320" mass="33056">MTEEATTWVLADPRAGTAAQPLGIAERLGVPFRTVPLGWGPLARVPWPWPSLAGLDSAARARLRAPWPRLVLSAGRRSAPVARWLGRQGARLVHCMRPGAGAAGFDLLVLGRHDLSPARSAQDQPPEAANAFPILGACHRMTPARLAAAGAEWAVLADLPRPRVALLVGGPVRAENMAPGIAAALGAEVAGFAGSVLATASRRTGAAATEALAGALAGRPHRLHRWGDGGPNPYAGFLAWADAVVVTGDSVSMLSEALATAVPVFIADPGGLGPRHMRLHGSLIAAGQARMLAAAPAPFPRQPLDEAGRVAAEIRARGWV</sequence>
<dbReference type="AlphaFoldDB" id="A0A9X1I8U0"/>
<dbReference type="PANTHER" id="PTHR33986">
    <property type="entry name" value="OS02G0535700 PROTEIN"/>
    <property type="match status" value="1"/>
</dbReference>
<dbReference type="Proteomes" id="UP001139311">
    <property type="component" value="Unassembled WGS sequence"/>
</dbReference>
<evidence type="ECO:0000313" key="2">
    <source>
        <dbReference type="Proteomes" id="UP001139311"/>
    </source>
</evidence>
<keyword evidence="2" id="KW-1185">Reference proteome</keyword>
<comment type="caution">
    <text evidence="1">The sequence shown here is derived from an EMBL/GenBank/DDBJ whole genome shotgun (WGS) entry which is preliminary data.</text>
</comment>
<organism evidence="1 2">
    <name type="scientific">Roseicella aerolata</name>
    <dbReference type="NCBI Taxonomy" id="2883479"/>
    <lineage>
        <taxon>Bacteria</taxon>
        <taxon>Pseudomonadati</taxon>
        <taxon>Pseudomonadota</taxon>
        <taxon>Alphaproteobacteria</taxon>
        <taxon>Acetobacterales</taxon>
        <taxon>Roseomonadaceae</taxon>
        <taxon>Roseicella</taxon>
    </lineage>
</organism>